<gene>
    <name evidence="2" type="ORF">SPIL2461_LOCUS17748</name>
</gene>
<keyword evidence="1" id="KW-1133">Transmembrane helix</keyword>
<dbReference type="EMBL" id="CAJNIZ010043365">
    <property type="protein sequence ID" value="CAE7658105.1"/>
    <property type="molecule type" value="Genomic_DNA"/>
</dbReference>
<accession>A0A812VV82</accession>
<dbReference type="Proteomes" id="UP000649617">
    <property type="component" value="Unassembled WGS sequence"/>
</dbReference>
<evidence type="ECO:0000313" key="2">
    <source>
        <dbReference type="EMBL" id="CAE7658105.1"/>
    </source>
</evidence>
<keyword evidence="1" id="KW-0472">Membrane</keyword>
<dbReference type="AlphaFoldDB" id="A0A812VV82"/>
<protein>
    <submittedName>
        <fullName evidence="2">Uncharacterized protein</fullName>
    </submittedName>
</protein>
<evidence type="ECO:0000313" key="3">
    <source>
        <dbReference type="Proteomes" id="UP000649617"/>
    </source>
</evidence>
<keyword evidence="3" id="KW-1185">Reference proteome</keyword>
<feature type="transmembrane region" description="Helical" evidence="1">
    <location>
        <begin position="15"/>
        <end position="33"/>
    </location>
</feature>
<feature type="non-terminal residue" evidence="2">
    <location>
        <position position="74"/>
    </location>
</feature>
<sequence>ALPLVSAIRAKHPNWLLLSATWLQAMGCVRLTIVQRSRLVSMGDFGDAFVRAMSALPRKTHPQSIAFDLATGTE</sequence>
<proteinExistence type="predicted"/>
<evidence type="ECO:0000256" key="1">
    <source>
        <dbReference type="SAM" id="Phobius"/>
    </source>
</evidence>
<feature type="non-terminal residue" evidence="2">
    <location>
        <position position="1"/>
    </location>
</feature>
<comment type="caution">
    <text evidence="2">The sequence shown here is derived from an EMBL/GenBank/DDBJ whole genome shotgun (WGS) entry which is preliminary data.</text>
</comment>
<reference evidence="2" key="1">
    <citation type="submission" date="2021-02" db="EMBL/GenBank/DDBJ databases">
        <authorList>
            <person name="Dougan E. K."/>
            <person name="Rhodes N."/>
            <person name="Thang M."/>
            <person name="Chan C."/>
        </authorList>
    </citation>
    <scope>NUCLEOTIDE SEQUENCE</scope>
</reference>
<keyword evidence="1" id="KW-0812">Transmembrane</keyword>
<name>A0A812VV82_SYMPI</name>
<organism evidence="2 3">
    <name type="scientific">Symbiodinium pilosum</name>
    <name type="common">Dinoflagellate</name>
    <dbReference type="NCBI Taxonomy" id="2952"/>
    <lineage>
        <taxon>Eukaryota</taxon>
        <taxon>Sar</taxon>
        <taxon>Alveolata</taxon>
        <taxon>Dinophyceae</taxon>
        <taxon>Suessiales</taxon>
        <taxon>Symbiodiniaceae</taxon>
        <taxon>Symbiodinium</taxon>
    </lineage>
</organism>